<dbReference type="AlphaFoldDB" id="A0A3P3WEV0"/>
<evidence type="ECO:0000313" key="2">
    <source>
        <dbReference type="EMBL" id="RRJ92179.1"/>
    </source>
</evidence>
<sequence>MKIPAQYLPVMPYLILNKVDDFIDFAKAIFNATEQLIVPREDKSIMHGEIKIGDAVLMIAQSTEHWHQKNAGMFIFVEDVDAVYRLAIQKGSKSMQEPGLQDYGYTAGFEDPFGNQWWINQALA</sequence>
<dbReference type="PANTHER" id="PTHR34109:SF1">
    <property type="entry name" value="VOC DOMAIN-CONTAINING PROTEIN"/>
    <property type="match status" value="1"/>
</dbReference>
<dbReference type="PANTHER" id="PTHR34109">
    <property type="entry name" value="BNAUNNG04460D PROTEIN-RELATED"/>
    <property type="match status" value="1"/>
</dbReference>
<reference evidence="2 3" key="1">
    <citation type="submission" date="2018-11" db="EMBL/GenBank/DDBJ databases">
        <title>Flavobacterium sp. nov., YIM 102600 draft genome.</title>
        <authorList>
            <person name="Li G."/>
            <person name="Jiang Y."/>
        </authorList>
    </citation>
    <scope>NUCLEOTIDE SEQUENCE [LARGE SCALE GENOMIC DNA]</scope>
    <source>
        <strain evidence="2 3">YIM 102600</strain>
    </source>
</reference>
<keyword evidence="3" id="KW-1185">Reference proteome</keyword>
<protein>
    <submittedName>
        <fullName evidence="2">VOC family protein</fullName>
    </submittedName>
</protein>
<accession>A0A3P3WEV0</accession>
<dbReference type="Gene3D" id="3.30.720.110">
    <property type="match status" value="1"/>
</dbReference>
<dbReference type="InterPro" id="IPR029068">
    <property type="entry name" value="Glyas_Bleomycin-R_OHBP_Dase"/>
</dbReference>
<gene>
    <name evidence="2" type="ORF">EG849_07120</name>
</gene>
<evidence type="ECO:0000313" key="3">
    <source>
        <dbReference type="Proteomes" id="UP000271937"/>
    </source>
</evidence>
<evidence type="ECO:0000259" key="1">
    <source>
        <dbReference type="Pfam" id="PF00903"/>
    </source>
</evidence>
<dbReference type="SUPFAM" id="SSF54593">
    <property type="entry name" value="Glyoxalase/Bleomycin resistance protein/Dihydroxybiphenyl dioxygenase"/>
    <property type="match status" value="1"/>
</dbReference>
<dbReference type="OrthoDB" id="9795306at2"/>
<dbReference type="InterPro" id="IPR004360">
    <property type="entry name" value="Glyas_Fos-R_dOase_dom"/>
</dbReference>
<name>A0A3P3WEV0_9FLAO</name>
<dbReference type="Proteomes" id="UP000271937">
    <property type="component" value="Unassembled WGS sequence"/>
</dbReference>
<dbReference type="EMBL" id="RQVR01000006">
    <property type="protein sequence ID" value="RRJ92179.1"/>
    <property type="molecule type" value="Genomic_DNA"/>
</dbReference>
<dbReference type="Gene3D" id="3.30.720.120">
    <property type="match status" value="1"/>
</dbReference>
<dbReference type="Pfam" id="PF00903">
    <property type="entry name" value="Glyoxalase"/>
    <property type="match status" value="1"/>
</dbReference>
<proteinExistence type="predicted"/>
<comment type="caution">
    <text evidence="2">The sequence shown here is derived from an EMBL/GenBank/DDBJ whole genome shotgun (WGS) entry which is preliminary data.</text>
</comment>
<dbReference type="RefSeq" id="WP_125012383.1">
    <property type="nucleotide sequence ID" value="NZ_RQVR01000006.1"/>
</dbReference>
<organism evidence="2 3">
    <name type="scientific">Flavobacterium macacae</name>
    <dbReference type="NCBI Taxonomy" id="2488993"/>
    <lineage>
        <taxon>Bacteria</taxon>
        <taxon>Pseudomonadati</taxon>
        <taxon>Bacteroidota</taxon>
        <taxon>Flavobacteriia</taxon>
        <taxon>Flavobacteriales</taxon>
        <taxon>Flavobacteriaceae</taxon>
        <taxon>Flavobacterium</taxon>
    </lineage>
</organism>
<feature type="domain" description="Glyoxalase/fosfomycin resistance/dioxygenase" evidence="1">
    <location>
        <begin position="17"/>
        <end position="119"/>
    </location>
</feature>